<dbReference type="Proteomes" id="UP001152797">
    <property type="component" value="Unassembled WGS sequence"/>
</dbReference>
<dbReference type="PANTHER" id="PTHR15137:SF9">
    <property type="entry name" value="TRANSCRIPTION INITIATION FACTOR TFIID SUBUNIT 2"/>
    <property type="match status" value="1"/>
</dbReference>
<organism evidence="1">
    <name type="scientific">Cladocopium goreaui</name>
    <dbReference type="NCBI Taxonomy" id="2562237"/>
    <lineage>
        <taxon>Eukaryota</taxon>
        <taxon>Sar</taxon>
        <taxon>Alveolata</taxon>
        <taxon>Dinophyceae</taxon>
        <taxon>Suessiales</taxon>
        <taxon>Symbiodiniaceae</taxon>
        <taxon>Cladocopium</taxon>
    </lineage>
</organism>
<dbReference type="Gene3D" id="1.10.390.10">
    <property type="entry name" value="Neutral Protease Domain 2"/>
    <property type="match status" value="1"/>
</dbReference>
<dbReference type="OrthoDB" id="167398at2759"/>
<dbReference type="PANTHER" id="PTHR15137">
    <property type="entry name" value="TRANSCRIPTION INITIATION FACTOR TFIID"/>
    <property type="match status" value="1"/>
</dbReference>
<sequence length="1126" mass="123988">MLPCQKQQLSIDLDFTRQHLRGTTIFQLDFTGFKTPGVSVKIQLPPNAAAWRVAARGFWPSENQHSPWIQIPSDTKAAGGKLQVHQVADVVVLDAEVIDALHQMVVKDKPDHDGMSVNLFIELAVEWQMSGEWLQIQSSPHHFIELPVHPRDAGGLSDGIGGHQCFETSVDMDFFLAGYLPRSPCWFPILKDESELQRTRFEIDVSVPLGFSVCTAGQLVQRQSGPGRPSQWRFVESCPLTPCDVPLIVGPLDEAEEKGTRVMAPCGFPLDEELMELQREKLSLVKTLDYPWPLLGCTALFLPLPHLRPPSLPKTIRSEKVNDNTRIHASSLPCYSIHGSVYIFDLSLLGSVCPSLRTVVRPVRSYALASAWFGVLLHAAPKDAWILHGLRRFLADSSLLQSWPSGVAHAEVSARLYEESQLWHALVEGGQDLQILCDEANISSTGPAEILGAVREVKSYLVCHQLSRILGWKAFHQQLIVVLQAFSNRSMSTSEFLEKMNEMEAVEADGRDLKAELSDFSKQWIYGLGCPEVHVGWFYNRSLHRLEFVASQTPLEPLALGDASQSPAISVPRITKKGIGFGYSGFGEVTSELLGAEARLAARAAVDGDGDAQVEEVPRKYWRGNVVINIHVTDGTPAQVELELRGTEPVYATWLFPSDVQRGNEEELPQGLAFLHLSSNQWPLAKLELAQPPEFWQGVLEKCADPSAEAESAKVLGDLAVAGKLSNIMLHRLPQALSLPLKEPGWHEITCASCALALCNWAAQLKKGDGLRSSLMRPVHHFLLESEWKSDTGLARARMLVARCLSVAPKSLELWQNFLPKCRSLQLHQSREDPLTLAALELLGHSPRSGSAQVMEALLLRLRLEEVLPSEHQRLAATALGTLGLLRLRLQAQDDPSPDSFLEAVPAGGTPSSVHKAWAKTHAMGSAPSSLEDKSKSQRGLKVSEKGYKWNRAVRCEACAGSYRGRLDGRAFAALSAALNGEDLAGQSGEILQEAVWTAEAVIRLPGGGFRAAKKKWDELGLRLMTQDSPQTWPALTAVLQSLRTWKSGESKRTACKSQVMAEAGEMVLWKTPGLYAKTPCEPQPLRSALAAALSHHQEDFAKSALTSRTREVALSTIRQREERGT</sequence>
<dbReference type="EMBL" id="CAMXCT010000161">
    <property type="protein sequence ID" value="CAI3974830.1"/>
    <property type="molecule type" value="Genomic_DNA"/>
</dbReference>
<reference evidence="1" key="1">
    <citation type="submission" date="2022-10" db="EMBL/GenBank/DDBJ databases">
        <authorList>
            <person name="Chen Y."/>
            <person name="Dougan E. K."/>
            <person name="Chan C."/>
            <person name="Rhodes N."/>
            <person name="Thang M."/>
        </authorList>
    </citation>
    <scope>NUCLEOTIDE SEQUENCE</scope>
</reference>
<keyword evidence="3" id="KW-1185">Reference proteome</keyword>
<dbReference type="InterPro" id="IPR027268">
    <property type="entry name" value="Peptidase_M4/M1_CTD_sf"/>
</dbReference>
<gene>
    <name evidence="1" type="ORF">C1SCF055_LOCUS3200</name>
</gene>
<reference evidence="2 3" key="2">
    <citation type="submission" date="2024-05" db="EMBL/GenBank/DDBJ databases">
        <authorList>
            <person name="Chen Y."/>
            <person name="Shah S."/>
            <person name="Dougan E. K."/>
            <person name="Thang M."/>
            <person name="Chan C."/>
        </authorList>
    </citation>
    <scope>NUCLEOTIDE SEQUENCE [LARGE SCALE GENOMIC DNA]</scope>
</reference>
<accession>A0A9P1BLF2</accession>
<dbReference type="GO" id="GO:0016251">
    <property type="term" value="F:RNA polymerase II general transcription initiation factor activity"/>
    <property type="evidence" value="ECO:0007669"/>
    <property type="project" value="TreeGrafter"/>
</dbReference>
<dbReference type="SUPFAM" id="SSF55486">
    <property type="entry name" value="Metalloproteases ('zincins'), catalytic domain"/>
    <property type="match status" value="1"/>
</dbReference>
<comment type="caution">
    <text evidence="1">The sequence shown here is derived from an EMBL/GenBank/DDBJ whole genome shotgun (WGS) entry which is preliminary data.</text>
</comment>
<evidence type="ECO:0000313" key="1">
    <source>
        <dbReference type="EMBL" id="CAI3974830.1"/>
    </source>
</evidence>
<dbReference type="GO" id="GO:0006367">
    <property type="term" value="P:transcription initiation at RNA polymerase II promoter"/>
    <property type="evidence" value="ECO:0007669"/>
    <property type="project" value="TreeGrafter"/>
</dbReference>
<evidence type="ECO:0000313" key="3">
    <source>
        <dbReference type="Proteomes" id="UP001152797"/>
    </source>
</evidence>
<protein>
    <submittedName>
        <fullName evidence="2">Transcription initiation factor TFIID subunit 2</fullName>
    </submittedName>
</protein>
<dbReference type="AlphaFoldDB" id="A0A9P1BLF2"/>
<proteinExistence type="predicted"/>
<dbReference type="EMBL" id="CAMXCT030000161">
    <property type="protein sequence ID" value="CAL4762142.1"/>
    <property type="molecule type" value="Genomic_DNA"/>
</dbReference>
<dbReference type="EMBL" id="CAMXCT020000161">
    <property type="protein sequence ID" value="CAL1128205.1"/>
    <property type="molecule type" value="Genomic_DNA"/>
</dbReference>
<dbReference type="GO" id="GO:0005669">
    <property type="term" value="C:transcription factor TFIID complex"/>
    <property type="evidence" value="ECO:0007669"/>
    <property type="project" value="InterPro"/>
</dbReference>
<dbReference type="GO" id="GO:0003682">
    <property type="term" value="F:chromatin binding"/>
    <property type="evidence" value="ECO:0007669"/>
    <property type="project" value="TreeGrafter"/>
</dbReference>
<evidence type="ECO:0000313" key="2">
    <source>
        <dbReference type="EMBL" id="CAL4762142.1"/>
    </source>
</evidence>
<name>A0A9P1BLF2_9DINO</name>
<dbReference type="InterPro" id="IPR037813">
    <property type="entry name" value="TAF2"/>
</dbReference>
<dbReference type="GO" id="GO:0000976">
    <property type="term" value="F:transcription cis-regulatory region binding"/>
    <property type="evidence" value="ECO:0007669"/>
    <property type="project" value="TreeGrafter"/>
</dbReference>